<dbReference type="Proteomes" id="UP000006727">
    <property type="component" value="Chromosome 27"/>
</dbReference>
<reference evidence="9 11" key="2">
    <citation type="journal article" date="2018" name="Plant J.">
        <title>The Physcomitrella patens chromosome-scale assembly reveals moss genome structure and evolution.</title>
        <authorList>
            <person name="Lang D."/>
            <person name="Ullrich K.K."/>
            <person name="Murat F."/>
            <person name="Fuchs J."/>
            <person name="Jenkins J."/>
            <person name="Haas F.B."/>
            <person name="Piednoel M."/>
            <person name="Gundlach H."/>
            <person name="Van Bel M."/>
            <person name="Meyberg R."/>
            <person name="Vives C."/>
            <person name="Morata J."/>
            <person name="Symeonidi A."/>
            <person name="Hiss M."/>
            <person name="Muchero W."/>
            <person name="Kamisugi Y."/>
            <person name="Saleh O."/>
            <person name="Blanc G."/>
            <person name="Decker E.L."/>
            <person name="van Gessel N."/>
            <person name="Grimwood J."/>
            <person name="Hayes R.D."/>
            <person name="Graham S.W."/>
            <person name="Gunter L.E."/>
            <person name="McDaniel S.F."/>
            <person name="Hoernstein S.N.W."/>
            <person name="Larsson A."/>
            <person name="Li F.W."/>
            <person name="Perroud P.F."/>
            <person name="Phillips J."/>
            <person name="Ranjan P."/>
            <person name="Rokshar D.S."/>
            <person name="Rothfels C.J."/>
            <person name="Schneider L."/>
            <person name="Shu S."/>
            <person name="Stevenson D.W."/>
            <person name="Thummler F."/>
            <person name="Tillich M."/>
            <person name="Villarreal Aguilar J.C."/>
            <person name="Widiez T."/>
            <person name="Wong G.K."/>
            <person name="Wymore A."/>
            <person name="Zhang Y."/>
            <person name="Zimmer A.D."/>
            <person name="Quatrano R.S."/>
            <person name="Mayer K.F.X."/>
            <person name="Goodstein D."/>
            <person name="Casacuberta J.M."/>
            <person name="Vandepoele K."/>
            <person name="Reski R."/>
            <person name="Cuming A.C."/>
            <person name="Tuskan G.A."/>
            <person name="Maumus F."/>
            <person name="Salse J."/>
            <person name="Schmutz J."/>
            <person name="Rensing S.A."/>
        </authorList>
    </citation>
    <scope>NUCLEOTIDE SEQUENCE [LARGE SCALE GENOMIC DNA]</scope>
    <source>
        <strain evidence="10 11">cv. Gransden 2004</strain>
    </source>
</reference>
<evidence type="ECO:0000313" key="9">
    <source>
        <dbReference type="EMBL" id="PNR26179.1"/>
    </source>
</evidence>
<dbReference type="EnsemblPlants" id="Pp3c27_1520V3.3">
    <property type="protein sequence ID" value="Pp3c27_1520V3.3"/>
    <property type="gene ID" value="Pp3c27_1520"/>
</dbReference>
<reference evidence="9 11" key="1">
    <citation type="journal article" date="2008" name="Science">
        <title>The Physcomitrella genome reveals evolutionary insights into the conquest of land by plants.</title>
        <authorList>
            <person name="Rensing S."/>
            <person name="Lang D."/>
            <person name="Zimmer A."/>
            <person name="Terry A."/>
            <person name="Salamov A."/>
            <person name="Shapiro H."/>
            <person name="Nishiyama T."/>
            <person name="Perroud P.-F."/>
            <person name="Lindquist E."/>
            <person name="Kamisugi Y."/>
            <person name="Tanahashi T."/>
            <person name="Sakakibara K."/>
            <person name="Fujita T."/>
            <person name="Oishi K."/>
            <person name="Shin-I T."/>
            <person name="Kuroki Y."/>
            <person name="Toyoda A."/>
            <person name="Suzuki Y."/>
            <person name="Hashimoto A."/>
            <person name="Yamaguchi K."/>
            <person name="Sugano A."/>
            <person name="Kohara Y."/>
            <person name="Fujiyama A."/>
            <person name="Anterola A."/>
            <person name="Aoki S."/>
            <person name="Ashton N."/>
            <person name="Barbazuk W.B."/>
            <person name="Barker E."/>
            <person name="Bennetzen J."/>
            <person name="Bezanilla M."/>
            <person name="Blankenship R."/>
            <person name="Cho S.H."/>
            <person name="Dutcher S."/>
            <person name="Estelle M."/>
            <person name="Fawcett J.A."/>
            <person name="Gundlach H."/>
            <person name="Hanada K."/>
            <person name="Heyl A."/>
            <person name="Hicks K.A."/>
            <person name="Hugh J."/>
            <person name="Lohr M."/>
            <person name="Mayer K."/>
            <person name="Melkozernov A."/>
            <person name="Murata T."/>
            <person name="Nelson D."/>
            <person name="Pils B."/>
            <person name="Prigge M."/>
            <person name="Reiss B."/>
            <person name="Renner T."/>
            <person name="Rombauts S."/>
            <person name="Rushton P."/>
            <person name="Sanderfoot A."/>
            <person name="Schween G."/>
            <person name="Shiu S.-H."/>
            <person name="Stueber K."/>
            <person name="Theodoulou F.L."/>
            <person name="Tu H."/>
            <person name="Van de Peer Y."/>
            <person name="Verrier P.J."/>
            <person name="Waters E."/>
            <person name="Wood A."/>
            <person name="Yang L."/>
            <person name="Cove D."/>
            <person name="Cuming A."/>
            <person name="Hasebe M."/>
            <person name="Lucas S."/>
            <person name="Mishler D.B."/>
            <person name="Reski R."/>
            <person name="Grigoriev I."/>
            <person name="Quatrano R.S."/>
            <person name="Boore J.L."/>
        </authorList>
    </citation>
    <scope>NUCLEOTIDE SEQUENCE [LARGE SCALE GENOMIC DNA]</scope>
    <source>
        <strain evidence="10 11">cv. Gransden 2004</strain>
    </source>
</reference>
<dbReference type="PROSITE" id="PS51909">
    <property type="entry name" value="LYSOZYME_I"/>
    <property type="match status" value="1"/>
</dbReference>
<evidence type="ECO:0000256" key="5">
    <source>
        <dbReference type="ARBA" id="ARBA00022801"/>
    </source>
</evidence>
<organism evidence="9">
    <name type="scientific">Physcomitrium patens</name>
    <name type="common">Spreading-leaved earth moss</name>
    <name type="synonym">Physcomitrella patens</name>
    <dbReference type="NCBI Taxonomy" id="3218"/>
    <lineage>
        <taxon>Eukaryota</taxon>
        <taxon>Viridiplantae</taxon>
        <taxon>Streptophyta</taxon>
        <taxon>Embryophyta</taxon>
        <taxon>Bryophyta</taxon>
        <taxon>Bryophytina</taxon>
        <taxon>Bryopsida</taxon>
        <taxon>Funariidae</taxon>
        <taxon>Funariales</taxon>
        <taxon>Funariaceae</taxon>
        <taxon>Physcomitrium</taxon>
    </lineage>
</organism>
<keyword evidence="4" id="KW-0081">Bacteriolytic enzyme</keyword>
<evidence type="ECO:0000256" key="3">
    <source>
        <dbReference type="ARBA" id="ARBA00022529"/>
    </source>
</evidence>
<evidence type="ECO:0000256" key="2">
    <source>
        <dbReference type="ARBA" id="ARBA00012732"/>
    </source>
</evidence>
<evidence type="ECO:0000256" key="7">
    <source>
        <dbReference type="ARBA" id="ARBA00023295"/>
    </source>
</evidence>
<proteinExistence type="predicted"/>
<dbReference type="PROSITE" id="PS50096">
    <property type="entry name" value="IQ"/>
    <property type="match status" value="1"/>
</dbReference>
<keyword evidence="3" id="KW-0929">Antimicrobial</keyword>
<dbReference type="Gene3D" id="1.20.5.190">
    <property type="match status" value="1"/>
</dbReference>
<comment type="catalytic activity">
    <reaction evidence="1">
        <text>Hydrolysis of (1-&gt;4)-beta-linkages between N-acetylmuramic acid and N-acetyl-D-glucosamine residues in a peptidoglycan and between N-acetyl-D-glucosamine residues in chitodextrins.</text>
        <dbReference type="EC" id="3.2.1.17"/>
    </reaction>
</comment>
<dbReference type="EC" id="3.2.1.17" evidence="2"/>
<dbReference type="RefSeq" id="XP_024367789.1">
    <property type="nucleotide sequence ID" value="XM_024512021.2"/>
</dbReference>
<keyword evidence="11" id="KW-1185">Reference proteome</keyword>
<dbReference type="OrthoDB" id="2018184at2759"/>
<dbReference type="InterPro" id="IPR000048">
    <property type="entry name" value="IQ_motif_EF-hand-BS"/>
</dbReference>
<evidence type="ECO:0000256" key="1">
    <source>
        <dbReference type="ARBA" id="ARBA00000632"/>
    </source>
</evidence>
<dbReference type="GO" id="GO:0042742">
    <property type="term" value="P:defense response to bacterium"/>
    <property type="evidence" value="ECO:0007669"/>
    <property type="project" value="UniProtKB-KW"/>
</dbReference>
<dbReference type="EMBL" id="ABEU02000027">
    <property type="protein sequence ID" value="PNR26179.1"/>
    <property type="molecule type" value="Genomic_DNA"/>
</dbReference>
<gene>
    <name evidence="10" type="primary">LOC112278472</name>
    <name evidence="9" type="ORF">PHYPA_030753</name>
</gene>
<keyword evidence="7" id="KW-0326">Glycosidase</keyword>
<dbReference type="GO" id="GO:0031640">
    <property type="term" value="P:killing of cells of another organism"/>
    <property type="evidence" value="ECO:0007669"/>
    <property type="project" value="UniProtKB-KW"/>
</dbReference>
<dbReference type="STRING" id="3218.A0A2K1IA81"/>
<dbReference type="PaxDb" id="3218-PP1S54_86V6.1"/>
<dbReference type="Gramene" id="Pp3c27_1520V3.3">
    <property type="protein sequence ID" value="Pp3c27_1520V3.3"/>
    <property type="gene ID" value="Pp3c27_1520"/>
</dbReference>
<feature type="compositionally biased region" description="Basic residues" evidence="8">
    <location>
        <begin position="273"/>
        <end position="282"/>
    </location>
</feature>
<evidence type="ECO:0000256" key="4">
    <source>
        <dbReference type="ARBA" id="ARBA00022638"/>
    </source>
</evidence>
<sequence>MAGRLQRRMAHNSLTVSKVSKRSPQKGLTVPHSKIFEGLWNKQNVCRRVILKGNMHMRRKPQNLWEKTKVAGLDMLGEVKNQKKLLDSRRSLRPLLDAIRFVESSNRAHCPDGDNGASIGPLQISEEYHTDAWKHNKSFAWSRCRDLEHAENTVVAYWSKYCKDALYKRDWETLAKTHNGGPRGPAKEKTVYYWSKVLTRLQQSNLDAYNENTKTQTSRTPWRIPKSYSCSKSDGIRTLKDPEKRRGFLMAARTSKPSIPLIKKDNRMPTPLRKSKVRKSGKVRHYKIEATPHTPRIGARPRTPQSACSKQHSPLVLRRSQIKFKWHLPEDRLSDRVSPQCALHLGYWNFPWSVKREKAAIVIQAHWRMCLLTHRYRSLQHATLTIQRRWRESRGISRRIVSTLDILGKEMDVAFCVKSKPWRESNEPDDLVTKTPVESPCEISAEKDFQRSLKSPGLEVKRLYNENISAIQEDEIFTEFLSFLPCPEHKTAESDCSNPFMVSSNSQAENFCENVDRPSSYPKTWLYDMCNLDSPACSPAKDLTFAKFSIDGSLPSTPIKEWSSQKWDPAITLPMDPGVKDSMILNLFELPYSPTKEWTSPLAEGQKPNCVIEISSYGGFQGEHLQLPSEWFMDLDESDVPESCWNTSGVTNISFSPISSPNMKSQHSFTEASATGGEMVLFSQALVCIPEEASHNVLPSHQVRGCVVKTPLLGKRTPHISPKTIDLSRWRDTTLNEEDIDSFSLTPSASVSTHGFDLGSDSPVPPALEEEFLDELNKLILGSPDPKFGPSGDPTSPAASCEQINDVHWSGSLKSPQSETISRAYDGILGSNGLLMDSTSKLDFNLDDGNELEVSQQDVSFIQGKGDTLAGKKLLEIYEELDDSRASKDSRSYSKRCQSTVTEFLQLVEQNLGVNNTETSFRRSSYISPIMTSSTKLQDKETPQLTAFADEDDFCDKAVDGNVVAAKPTPQERIFDLSPDIFHASVGWETASPGDSPKRMSFIQLGEPVVNCATMDQYFTDFNQHYSSFITPKIQRSSNSASRSCEAIGRSKPPSHSMTRRISFYQTSHNSDSDLSHSEVKSPLLAEKTFSDSLHHTSPVTPDDQCLDMAPYTSSVGAHCNHDRSSALSVSKKYFLQSPSSRFHGKCDSDAESVVSSRSFHPARKIPSPSEDNKKGSGKRARALFPGQESTPRSGDGCSKSSRLHHSSSEGSYEALLKNRNVLRTWGAGSASGPLLQASDLDESDCSFRKSSGSAWDCGLISDCGMMVDDGLKYLETPGPSLHDLCKLWDEECVDLVTRSLKYKSLMTDSNMLHQEVEEAFKKPEPTSPQSIAWEIQNIERLLEKLENRESMKELIKQQRDTIYINIATNASMRDRYRLYSKWGIRRMSRGRLRKVIYDLLWKDPKRYHASADLVLKYL</sequence>
<feature type="region of interest" description="Disordered" evidence="8">
    <location>
        <begin position="1154"/>
        <end position="1206"/>
    </location>
</feature>
<dbReference type="GeneID" id="112278472"/>
<dbReference type="KEGG" id="ppp:112278472"/>
<feature type="region of interest" description="Disordered" evidence="8">
    <location>
        <begin position="1"/>
        <end position="28"/>
    </location>
</feature>
<feature type="compositionally biased region" description="Basic residues" evidence="8">
    <location>
        <begin position="1"/>
        <end position="10"/>
    </location>
</feature>
<name>A0A2K1IA81_PHYPA</name>
<dbReference type="Gene3D" id="1.10.530.10">
    <property type="match status" value="1"/>
</dbReference>
<dbReference type="Gramene" id="Pp3c27_1520V3.1">
    <property type="protein sequence ID" value="Pp3c27_1520V3.1"/>
    <property type="gene ID" value="Pp3c27_1520"/>
</dbReference>
<accession>A0A2K1IA81</accession>
<keyword evidence="6" id="KW-1015">Disulfide bond</keyword>
<dbReference type="InterPro" id="IPR008597">
    <property type="entry name" value="Invert_lysozyme"/>
</dbReference>
<reference evidence="10" key="3">
    <citation type="submission" date="2020-12" db="UniProtKB">
        <authorList>
            <consortium name="EnsemblPlants"/>
        </authorList>
    </citation>
    <scope>IDENTIFICATION</scope>
</reference>
<dbReference type="PANTHER" id="PTHR11195">
    <property type="entry name" value="DESTABILASE-RELATED"/>
    <property type="match status" value="1"/>
</dbReference>
<keyword evidence="5" id="KW-0378">Hydrolase</keyword>
<dbReference type="Pfam" id="PF00612">
    <property type="entry name" value="IQ"/>
    <property type="match status" value="1"/>
</dbReference>
<evidence type="ECO:0000256" key="8">
    <source>
        <dbReference type="SAM" id="MobiDB-lite"/>
    </source>
</evidence>
<evidence type="ECO:0000313" key="10">
    <source>
        <dbReference type="EnsemblPlants" id="Pp3c27_1520V3.1"/>
    </source>
</evidence>
<evidence type="ECO:0000256" key="6">
    <source>
        <dbReference type="ARBA" id="ARBA00023157"/>
    </source>
</evidence>
<evidence type="ECO:0000313" key="11">
    <source>
        <dbReference type="Proteomes" id="UP000006727"/>
    </source>
</evidence>
<feature type="region of interest" description="Disordered" evidence="8">
    <location>
        <begin position="261"/>
        <end position="282"/>
    </location>
</feature>
<dbReference type="EnsemblPlants" id="Pp3c27_1520V3.1">
    <property type="protein sequence ID" value="Pp3c27_1520V3.1"/>
    <property type="gene ID" value="Pp3c27_1520"/>
</dbReference>
<dbReference type="PANTHER" id="PTHR11195:SF13">
    <property type="entry name" value="INVERTEBRATE-TYPE LYSOZYME 2-RELATED"/>
    <property type="match status" value="1"/>
</dbReference>
<feature type="region of interest" description="Disordered" evidence="8">
    <location>
        <begin position="1040"/>
        <end position="1059"/>
    </location>
</feature>
<protein>
    <recommendedName>
        <fullName evidence="2">lysozyme</fullName>
        <ecNumber evidence="2">3.2.1.17</ecNumber>
    </recommendedName>
</protein>
<dbReference type="GO" id="GO:0003796">
    <property type="term" value="F:lysozyme activity"/>
    <property type="evidence" value="ECO:0000318"/>
    <property type="project" value="GO_Central"/>
</dbReference>